<organism evidence="10 11">
    <name type="scientific">Kangiella geojedonensis</name>
    <dbReference type="NCBI Taxonomy" id="914150"/>
    <lineage>
        <taxon>Bacteria</taxon>
        <taxon>Pseudomonadati</taxon>
        <taxon>Pseudomonadota</taxon>
        <taxon>Gammaproteobacteria</taxon>
        <taxon>Kangiellales</taxon>
        <taxon>Kangiellaceae</taxon>
        <taxon>Kangiella</taxon>
    </lineage>
</organism>
<dbReference type="Pfam" id="PF04143">
    <property type="entry name" value="Sulf_transp"/>
    <property type="match status" value="1"/>
</dbReference>
<keyword evidence="5 9" id="KW-0812">Transmembrane</keyword>
<feature type="transmembrane region" description="Helical" evidence="9">
    <location>
        <begin position="118"/>
        <end position="138"/>
    </location>
</feature>
<comment type="subcellular location">
    <subcellularLocation>
        <location evidence="1">Cell inner membrane</location>
        <topology evidence="1">Multi-pass membrane protein</topology>
    </subcellularLocation>
</comment>
<dbReference type="PANTHER" id="PTHR30574:SF1">
    <property type="entry name" value="SULPHUR TRANSPORT DOMAIN-CONTAINING PROTEIN"/>
    <property type="match status" value="1"/>
</dbReference>
<keyword evidence="7 9" id="KW-0472">Membrane</keyword>
<protein>
    <submittedName>
        <fullName evidence="10">Membrane protein</fullName>
    </submittedName>
</protein>
<feature type="transmembrane region" description="Helical" evidence="9">
    <location>
        <begin position="6"/>
        <end position="28"/>
    </location>
</feature>
<comment type="similarity">
    <text evidence="8">Belongs to the TsuA/YedE (TC 9.B.102) family.</text>
</comment>
<feature type="transmembrane region" description="Helical" evidence="9">
    <location>
        <begin position="83"/>
        <end position="98"/>
    </location>
</feature>
<evidence type="ECO:0000256" key="2">
    <source>
        <dbReference type="ARBA" id="ARBA00022448"/>
    </source>
</evidence>
<proteinExistence type="inferred from homology"/>
<gene>
    <name evidence="10" type="ORF">TQ33_0017</name>
</gene>
<reference evidence="10 11" key="1">
    <citation type="submission" date="2015-02" db="EMBL/GenBank/DDBJ databases">
        <title>Complete genome sequence of Kangiella geojedonensis strain YCS-5T.</title>
        <authorList>
            <person name="Kim K.M."/>
        </authorList>
    </citation>
    <scope>NUCLEOTIDE SEQUENCE [LARGE SCALE GENOMIC DNA]</scope>
    <source>
        <strain evidence="10 11">YCS-5</strain>
    </source>
</reference>
<evidence type="ECO:0000256" key="1">
    <source>
        <dbReference type="ARBA" id="ARBA00004429"/>
    </source>
</evidence>
<name>A0A0F6TNZ4_9GAMM</name>
<keyword evidence="2" id="KW-0813">Transport</keyword>
<keyword evidence="4" id="KW-0997">Cell inner membrane</keyword>
<dbReference type="PATRIC" id="fig|914150.5.peg.17"/>
<dbReference type="RefSeq" id="WP_046560256.1">
    <property type="nucleotide sequence ID" value="NZ_CP010975.1"/>
</dbReference>
<dbReference type="KEGG" id="kge:TQ33_0017"/>
<keyword evidence="11" id="KW-1185">Reference proteome</keyword>
<dbReference type="EMBL" id="CP010975">
    <property type="protein sequence ID" value="AKE51010.1"/>
    <property type="molecule type" value="Genomic_DNA"/>
</dbReference>
<keyword evidence="6 9" id="KW-1133">Transmembrane helix</keyword>
<dbReference type="HOGENOM" id="CLU_122700_1_0_6"/>
<keyword evidence="3" id="KW-1003">Cell membrane</keyword>
<evidence type="ECO:0000256" key="5">
    <source>
        <dbReference type="ARBA" id="ARBA00022692"/>
    </source>
</evidence>
<dbReference type="GO" id="GO:0005886">
    <property type="term" value="C:plasma membrane"/>
    <property type="evidence" value="ECO:0007669"/>
    <property type="project" value="UniProtKB-SubCell"/>
</dbReference>
<dbReference type="Proteomes" id="UP000034071">
    <property type="component" value="Chromosome"/>
</dbReference>
<evidence type="ECO:0000313" key="11">
    <source>
        <dbReference type="Proteomes" id="UP000034071"/>
    </source>
</evidence>
<evidence type="ECO:0000256" key="9">
    <source>
        <dbReference type="SAM" id="Phobius"/>
    </source>
</evidence>
<dbReference type="STRING" id="914150.TQ33_0017"/>
<dbReference type="AlphaFoldDB" id="A0A0F6TNZ4"/>
<accession>A0A0F6TNZ4</accession>
<dbReference type="OrthoDB" id="9814020at2"/>
<evidence type="ECO:0000256" key="6">
    <source>
        <dbReference type="ARBA" id="ARBA00022989"/>
    </source>
</evidence>
<sequence>MEFQWQALTGGILIGLSAVLLFMSMRKIAGISGMVKQVLRGSGKGAERWWPLVFIVALMLGTWIYSAVFSVESSLREGYPKELLVASGLLVGFGTYIGKGCTSGHGVCGIGRLSKRSIVATVVFMLCAVITVAVMGAVS</sequence>
<evidence type="ECO:0000256" key="8">
    <source>
        <dbReference type="ARBA" id="ARBA00035655"/>
    </source>
</evidence>
<evidence type="ECO:0000256" key="4">
    <source>
        <dbReference type="ARBA" id="ARBA00022519"/>
    </source>
</evidence>
<dbReference type="PANTHER" id="PTHR30574">
    <property type="entry name" value="INNER MEMBRANE PROTEIN YEDE"/>
    <property type="match status" value="1"/>
</dbReference>
<feature type="transmembrane region" description="Helical" evidence="9">
    <location>
        <begin position="49"/>
        <end position="71"/>
    </location>
</feature>
<evidence type="ECO:0000256" key="7">
    <source>
        <dbReference type="ARBA" id="ARBA00023136"/>
    </source>
</evidence>
<evidence type="ECO:0000313" key="10">
    <source>
        <dbReference type="EMBL" id="AKE51010.1"/>
    </source>
</evidence>
<evidence type="ECO:0000256" key="3">
    <source>
        <dbReference type="ARBA" id="ARBA00022475"/>
    </source>
</evidence>
<dbReference type="InterPro" id="IPR007272">
    <property type="entry name" value="Sulf_transp_TsuA/YedE"/>
</dbReference>